<keyword evidence="3 4" id="KW-0560">Oxidoreductase</keyword>
<accession>A0A425Y2G6</accession>
<dbReference type="Gene3D" id="3.40.50.720">
    <property type="entry name" value="NAD(P)-binding Rossmann-like Domain"/>
    <property type="match status" value="1"/>
</dbReference>
<evidence type="ECO:0000313" key="10">
    <source>
        <dbReference type="Proteomes" id="UP000285794"/>
    </source>
</evidence>
<feature type="domain" description="Pyrroline-5-carboxylate reductase dimerisation" evidence="8">
    <location>
        <begin position="164"/>
        <end position="264"/>
    </location>
</feature>
<comment type="pathway">
    <text evidence="4">Amino-acid biosynthesis; L-proline biosynthesis; L-proline from L-glutamate 5-semialdehyde: step 1/1.</text>
</comment>
<dbReference type="SUPFAM" id="SSF48179">
    <property type="entry name" value="6-phosphogluconate dehydrogenase C-terminal domain-like"/>
    <property type="match status" value="1"/>
</dbReference>
<dbReference type="PANTHER" id="PTHR11645">
    <property type="entry name" value="PYRROLINE-5-CARBOXYLATE REDUCTASE"/>
    <property type="match status" value="1"/>
</dbReference>
<dbReference type="FunFam" id="1.10.3730.10:FF:000001">
    <property type="entry name" value="Pyrroline-5-carboxylate reductase"/>
    <property type="match status" value="1"/>
</dbReference>
<comment type="caution">
    <text evidence="9">The sequence shown here is derived from an EMBL/GenBank/DDBJ whole genome shotgun (WGS) entry which is preliminary data.</text>
</comment>
<feature type="binding site" evidence="6">
    <location>
        <position position="59"/>
    </location>
    <ligand>
        <name>NADPH</name>
        <dbReference type="ChEBI" id="CHEBI:57783"/>
    </ligand>
</feature>
<evidence type="ECO:0000256" key="2">
    <source>
        <dbReference type="ARBA" id="ARBA00022857"/>
    </source>
</evidence>
<evidence type="ECO:0000256" key="5">
    <source>
        <dbReference type="NCBIfam" id="TIGR00112"/>
    </source>
</evidence>
<comment type="subcellular location">
    <subcellularLocation>
        <location evidence="4">Cytoplasm</location>
    </subcellularLocation>
</comment>
<dbReference type="EC" id="1.5.1.2" evidence="4 5"/>
<organism evidence="9 10">
    <name type="scientific">Ancylomarina euxinus</name>
    <dbReference type="NCBI Taxonomy" id="2283627"/>
    <lineage>
        <taxon>Bacteria</taxon>
        <taxon>Pseudomonadati</taxon>
        <taxon>Bacteroidota</taxon>
        <taxon>Bacteroidia</taxon>
        <taxon>Marinilabiliales</taxon>
        <taxon>Marinifilaceae</taxon>
        <taxon>Ancylomarina</taxon>
    </lineage>
</organism>
<dbReference type="GO" id="GO:0004735">
    <property type="term" value="F:pyrroline-5-carboxylate reductase activity"/>
    <property type="evidence" value="ECO:0007669"/>
    <property type="project" value="UniProtKB-UniRule"/>
</dbReference>
<keyword evidence="4" id="KW-0963">Cytoplasm</keyword>
<dbReference type="EMBL" id="QQWG01000006">
    <property type="protein sequence ID" value="RRG22137.1"/>
    <property type="molecule type" value="Genomic_DNA"/>
</dbReference>
<proteinExistence type="inferred from homology"/>
<feature type="domain" description="Pyrroline-5-carboxylate reductase catalytic N-terminal" evidence="7">
    <location>
        <begin position="7"/>
        <end position="100"/>
    </location>
</feature>
<feature type="binding site" evidence="6">
    <location>
        <begin position="72"/>
        <end position="75"/>
    </location>
    <ligand>
        <name>NADP(+)</name>
        <dbReference type="ChEBI" id="CHEBI:58349"/>
    </ligand>
</feature>
<keyword evidence="4" id="KW-0641">Proline biosynthesis</keyword>
<name>A0A425Y2G6_9BACT</name>
<dbReference type="GO" id="GO:0005737">
    <property type="term" value="C:cytoplasm"/>
    <property type="evidence" value="ECO:0007669"/>
    <property type="project" value="UniProtKB-SubCell"/>
</dbReference>
<dbReference type="InterPro" id="IPR000304">
    <property type="entry name" value="Pyrroline-COOH_reductase"/>
</dbReference>
<dbReference type="Pfam" id="PF03807">
    <property type="entry name" value="F420_oxidored"/>
    <property type="match status" value="1"/>
</dbReference>
<dbReference type="UniPathway" id="UPA00098">
    <property type="reaction ID" value="UER00361"/>
</dbReference>
<evidence type="ECO:0000259" key="8">
    <source>
        <dbReference type="Pfam" id="PF14748"/>
    </source>
</evidence>
<evidence type="ECO:0000259" key="7">
    <source>
        <dbReference type="Pfam" id="PF03807"/>
    </source>
</evidence>
<dbReference type="HAMAP" id="MF_01925">
    <property type="entry name" value="P5C_reductase"/>
    <property type="match status" value="1"/>
</dbReference>
<comment type="similarity">
    <text evidence="1 4">Belongs to the pyrroline-5-carboxylate reductase family.</text>
</comment>
<evidence type="ECO:0000256" key="6">
    <source>
        <dbReference type="PIRSR" id="PIRSR000193-1"/>
    </source>
</evidence>
<sequence>MNLKNKRVCIIGCGNLGKSILNGLVDDKDYPSENIIATKRSLDAIKLYEEKGVRITTDNVWAVGESDVIIVAVKPYKVISVLNDIKAHLKPEKHIVVSLATNVHVNELEESLPDNMPVFRAMPNTAADVKESMTSLCHNEAGTPELATVQYFFDKIGTSITINEELMDAATVLGSCGTAFVLRFIRAMVQGGIQIGLDSKTATEIVNQTVKGAANLLIERKNHPEFEIDKVTTPKGCTILGLNEMEHNGLSSSLIKGIVTSYDKIS</sequence>
<evidence type="ECO:0000256" key="3">
    <source>
        <dbReference type="ARBA" id="ARBA00023002"/>
    </source>
</evidence>
<dbReference type="AlphaFoldDB" id="A0A425Y2G6"/>
<dbReference type="InterPro" id="IPR028939">
    <property type="entry name" value="P5C_Rdtase_cat_N"/>
</dbReference>
<reference evidence="9 10" key="1">
    <citation type="submission" date="2018-07" db="EMBL/GenBank/DDBJ databases">
        <title>Draft genome sequence of Ancylomarina sp. M1P.</title>
        <authorList>
            <person name="Yadav S."/>
            <person name="Villanueva L."/>
            <person name="Damste J.S.S."/>
        </authorList>
    </citation>
    <scope>NUCLEOTIDE SEQUENCE [LARGE SCALE GENOMIC DNA]</scope>
    <source>
        <strain evidence="9 10">M1P</strain>
    </source>
</reference>
<keyword evidence="4" id="KW-0028">Amino-acid biosynthesis</keyword>
<dbReference type="InterPro" id="IPR008927">
    <property type="entry name" value="6-PGluconate_DH-like_C_sf"/>
</dbReference>
<comment type="catalytic activity">
    <reaction evidence="4">
        <text>L-proline + NADP(+) = (S)-1-pyrroline-5-carboxylate + NADPH + 2 H(+)</text>
        <dbReference type="Rhea" id="RHEA:14109"/>
        <dbReference type="ChEBI" id="CHEBI:15378"/>
        <dbReference type="ChEBI" id="CHEBI:17388"/>
        <dbReference type="ChEBI" id="CHEBI:57783"/>
        <dbReference type="ChEBI" id="CHEBI:58349"/>
        <dbReference type="ChEBI" id="CHEBI:60039"/>
        <dbReference type="EC" id="1.5.1.2"/>
    </reaction>
</comment>
<comment type="catalytic activity">
    <reaction evidence="4">
        <text>L-proline + NAD(+) = (S)-1-pyrroline-5-carboxylate + NADH + 2 H(+)</text>
        <dbReference type="Rhea" id="RHEA:14105"/>
        <dbReference type="ChEBI" id="CHEBI:15378"/>
        <dbReference type="ChEBI" id="CHEBI:17388"/>
        <dbReference type="ChEBI" id="CHEBI:57540"/>
        <dbReference type="ChEBI" id="CHEBI:57945"/>
        <dbReference type="ChEBI" id="CHEBI:60039"/>
        <dbReference type="EC" id="1.5.1.2"/>
    </reaction>
</comment>
<comment type="function">
    <text evidence="4">Catalyzes the reduction of 1-pyrroline-5-carboxylate (PCA) to L-proline.</text>
</comment>
<dbReference type="Proteomes" id="UP000285794">
    <property type="component" value="Unassembled WGS sequence"/>
</dbReference>
<dbReference type="OrthoDB" id="9805754at2"/>
<feature type="binding site" evidence="6">
    <location>
        <begin position="11"/>
        <end position="16"/>
    </location>
    <ligand>
        <name>NADP(+)</name>
        <dbReference type="ChEBI" id="CHEBI:58349"/>
    </ligand>
</feature>
<protein>
    <recommendedName>
        <fullName evidence="4 5">Pyrroline-5-carboxylate reductase</fullName>
        <shortName evidence="4">P5C reductase</shortName>
        <shortName evidence="4">P5CR</shortName>
        <ecNumber evidence="4 5">1.5.1.2</ecNumber>
    </recommendedName>
    <alternativeName>
        <fullName evidence="4">PCA reductase</fullName>
    </alternativeName>
</protein>
<dbReference type="PIRSF" id="PIRSF000193">
    <property type="entry name" value="Pyrrol-5-carb_rd"/>
    <property type="match status" value="1"/>
</dbReference>
<dbReference type="Pfam" id="PF14748">
    <property type="entry name" value="P5CR_dimer"/>
    <property type="match status" value="1"/>
</dbReference>
<dbReference type="NCBIfam" id="TIGR00112">
    <property type="entry name" value="proC"/>
    <property type="match status" value="1"/>
</dbReference>
<dbReference type="InterPro" id="IPR036291">
    <property type="entry name" value="NAD(P)-bd_dom_sf"/>
</dbReference>
<dbReference type="RefSeq" id="WP_125030368.1">
    <property type="nucleotide sequence ID" value="NZ_JAPXVP010000006.1"/>
</dbReference>
<dbReference type="Gene3D" id="1.10.3730.10">
    <property type="entry name" value="ProC C-terminal domain-like"/>
    <property type="match status" value="1"/>
</dbReference>
<keyword evidence="10" id="KW-1185">Reference proteome</keyword>
<evidence type="ECO:0000313" key="9">
    <source>
        <dbReference type="EMBL" id="RRG22137.1"/>
    </source>
</evidence>
<dbReference type="PANTHER" id="PTHR11645:SF0">
    <property type="entry name" value="PYRROLINE-5-CARBOXYLATE REDUCTASE 3"/>
    <property type="match status" value="1"/>
</dbReference>
<dbReference type="GO" id="GO:0055129">
    <property type="term" value="P:L-proline biosynthetic process"/>
    <property type="evidence" value="ECO:0007669"/>
    <property type="project" value="UniProtKB-UniRule"/>
</dbReference>
<dbReference type="InterPro" id="IPR029036">
    <property type="entry name" value="P5CR_dimer"/>
</dbReference>
<gene>
    <name evidence="4 9" type="primary">proC</name>
    <name evidence="9" type="ORF">DWB61_07990</name>
</gene>
<dbReference type="SUPFAM" id="SSF51735">
    <property type="entry name" value="NAD(P)-binding Rossmann-fold domains"/>
    <property type="match status" value="1"/>
</dbReference>
<evidence type="ECO:0000256" key="4">
    <source>
        <dbReference type="HAMAP-Rule" id="MF_01925"/>
    </source>
</evidence>
<evidence type="ECO:0000256" key="1">
    <source>
        <dbReference type="ARBA" id="ARBA00005525"/>
    </source>
</evidence>
<keyword evidence="2 4" id="KW-0521">NADP</keyword>